<dbReference type="STRING" id="947013.SAMN04488109_1337"/>
<proteinExistence type="predicted"/>
<dbReference type="GO" id="GO:0042834">
    <property type="term" value="F:peptidoglycan binding"/>
    <property type="evidence" value="ECO:0007669"/>
    <property type="project" value="InterPro"/>
</dbReference>
<protein>
    <submittedName>
        <fullName evidence="4">OmpA family protein</fullName>
    </submittedName>
</protein>
<evidence type="ECO:0000259" key="2">
    <source>
        <dbReference type="PROSITE" id="PS51123"/>
    </source>
</evidence>
<dbReference type="Pfam" id="PF00691">
    <property type="entry name" value="OmpA"/>
    <property type="match status" value="1"/>
</dbReference>
<dbReference type="InterPro" id="IPR036680">
    <property type="entry name" value="SPOR-like_sf"/>
</dbReference>
<evidence type="ECO:0000313" key="4">
    <source>
        <dbReference type="EMBL" id="SHG67189.1"/>
    </source>
</evidence>
<dbReference type="InterPro" id="IPR007730">
    <property type="entry name" value="SPOR-like_dom"/>
</dbReference>
<organism evidence="4 5">
    <name type="scientific">Chryseolinea serpens</name>
    <dbReference type="NCBI Taxonomy" id="947013"/>
    <lineage>
        <taxon>Bacteria</taxon>
        <taxon>Pseudomonadati</taxon>
        <taxon>Bacteroidota</taxon>
        <taxon>Cytophagia</taxon>
        <taxon>Cytophagales</taxon>
        <taxon>Fulvivirgaceae</taxon>
        <taxon>Chryseolinea</taxon>
    </lineage>
</organism>
<evidence type="ECO:0000256" key="1">
    <source>
        <dbReference type="PROSITE-ProRule" id="PRU00473"/>
    </source>
</evidence>
<dbReference type="Proteomes" id="UP000184212">
    <property type="component" value="Unassembled WGS sequence"/>
</dbReference>
<feature type="domain" description="SPOR" evidence="3">
    <location>
        <begin position="33"/>
        <end position="110"/>
    </location>
</feature>
<dbReference type="CDD" id="cd07185">
    <property type="entry name" value="OmpA_C-like"/>
    <property type="match status" value="1"/>
</dbReference>
<dbReference type="InterPro" id="IPR036737">
    <property type="entry name" value="OmpA-like_sf"/>
</dbReference>
<dbReference type="OrthoDB" id="868723at2"/>
<dbReference type="EMBL" id="FQWQ01000001">
    <property type="protein sequence ID" value="SHG67189.1"/>
    <property type="molecule type" value="Genomic_DNA"/>
</dbReference>
<dbReference type="InterPro" id="IPR006665">
    <property type="entry name" value="OmpA-like"/>
</dbReference>
<dbReference type="Gene3D" id="3.30.70.1070">
    <property type="entry name" value="Sporulation related repeat"/>
    <property type="match status" value="1"/>
</dbReference>
<keyword evidence="5" id="KW-1185">Reference proteome</keyword>
<dbReference type="RefSeq" id="WP_073132129.1">
    <property type="nucleotide sequence ID" value="NZ_FQWQ01000001.1"/>
</dbReference>
<feature type="domain" description="OmpA-like" evidence="2">
    <location>
        <begin position="263"/>
        <end position="395"/>
    </location>
</feature>
<dbReference type="SUPFAM" id="SSF110997">
    <property type="entry name" value="Sporulation related repeat"/>
    <property type="match status" value="1"/>
</dbReference>
<dbReference type="PROSITE" id="PS51724">
    <property type="entry name" value="SPOR"/>
    <property type="match status" value="1"/>
</dbReference>
<gene>
    <name evidence="4" type="ORF">SAMN04488109_1337</name>
</gene>
<sequence length="395" mass="43433">MKWNRLRISGIRNIFFILVLVTTAAINRSQAQGQSYPYYYVVVGGFAIKSNAEHFTTHVHELNYPARYAFNANRKLYYVYVRVTKDKQQARETTYRLRLETEFKKAWIYNGPLEGSGVAESTAEAEREEAHATGNNVVAEPPAADTAAIAHTPATDTLSSSASSRLAKTFMFQLTSGTANTPVAGSVHLLDKEPDDLVEQYPANQKVSVPAPTTGKLVVVCNLIGYKLAKRTINFADPLKSIKGASVGEEQEVIIPIKLVPVNRGDYIELEHIKFFEHSAILTPASEAELLELVNFMGNPRCRIRLFGHTQSDASGEIITKGTSADFFALDPANNHSKHGSATELSRQQAEIVKAYLVSKGIAPGRIATKGYGAMLAIYENAAANDRIEVEIIRN</sequence>
<evidence type="ECO:0000259" key="3">
    <source>
        <dbReference type="PROSITE" id="PS51724"/>
    </source>
</evidence>
<name>A0A1M5LRC7_9BACT</name>
<reference evidence="4 5" key="1">
    <citation type="submission" date="2016-11" db="EMBL/GenBank/DDBJ databases">
        <authorList>
            <person name="Jaros S."/>
            <person name="Januszkiewicz K."/>
            <person name="Wedrychowicz H."/>
        </authorList>
    </citation>
    <scope>NUCLEOTIDE SEQUENCE [LARGE SCALE GENOMIC DNA]</scope>
    <source>
        <strain evidence="4 5">DSM 24574</strain>
    </source>
</reference>
<accession>A0A1M5LRC7</accession>
<dbReference type="SUPFAM" id="SSF103088">
    <property type="entry name" value="OmpA-like"/>
    <property type="match status" value="1"/>
</dbReference>
<dbReference type="AlphaFoldDB" id="A0A1M5LRC7"/>
<evidence type="ECO:0000313" key="5">
    <source>
        <dbReference type="Proteomes" id="UP000184212"/>
    </source>
</evidence>
<dbReference type="Gene3D" id="3.30.1330.60">
    <property type="entry name" value="OmpA-like domain"/>
    <property type="match status" value="1"/>
</dbReference>
<dbReference type="GO" id="GO:0016020">
    <property type="term" value="C:membrane"/>
    <property type="evidence" value="ECO:0007669"/>
    <property type="project" value="UniProtKB-UniRule"/>
</dbReference>
<dbReference type="PROSITE" id="PS51123">
    <property type="entry name" value="OMPA_2"/>
    <property type="match status" value="1"/>
</dbReference>
<keyword evidence="1" id="KW-0472">Membrane</keyword>